<sequence length="266" mass="30140">MSKPRSSAEIVAQILRQKGLVSGVRRGQALALWPEIAGPALSELTEADRLEDGVLFVRVVDAVVAHQLTYLREEFLRRYQEKQPGLVRELRFLVGAEKKARPQERPKALPKLNPEEEARLQELAGRSPQDLQGVILRAGRAILQRQKSSPHPPCPICGTPSPVHPCRPCQKLLDTPTVQREAARLTRFPLKNRLEGEPLQAARYLAQQRLEAQLRDLLPQVIQQPELMPILQDTARRYLQLRTGEQEVRSYRHLLPDTLGSLLKEV</sequence>
<evidence type="ECO:0000313" key="2">
    <source>
        <dbReference type="Proteomes" id="UP000266089"/>
    </source>
</evidence>
<proteinExistence type="predicted"/>
<comment type="caution">
    <text evidence="1">The sequence shown here is derived from an EMBL/GenBank/DDBJ whole genome shotgun (WGS) entry which is preliminary data.</text>
</comment>
<gene>
    <name evidence="1" type="ORF">Mcate_02579</name>
</gene>
<dbReference type="PANTHER" id="PTHR36456:SF1">
    <property type="entry name" value="UPF0232 PROTEIN SCO3875"/>
    <property type="match status" value="1"/>
</dbReference>
<evidence type="ECO:0000313" key="1">
    <source>
        <dbReference type="EMBL" id="RIH74734.1"/>
    </source>
</evidence>
<dbReference type="Proteomes" id="UP000266089">
    <property type="component" value="Unassembled WGS sequence"/>
</dbReference>
<dbReference type="EMBL" id="QWKX01000096">
    <property type="protein sequence ID" value="RIH74734.1"/>
    <property type="molecule type" value="Genomic_DNA"/>
</dbReference>
<evidence type="ECO:0008006" key="3">
    <source>
        <dbReference type="Google" id="ProtNLM"/>
    </source>
</evidence>
<dbReference type="PANTHER" id="PTHR36456">
    <property type="entry name" value="UPF0232 PROTEIN SCO3875"/>
    <property type="match status" value="1"/>
</dbReference>
<accession>A0A399DQZ3</accession>
<dbReference type="InterPro" id="IPR007922">
    <property type="entry name" value="DciA-like"/>
</dbReference>
<protein>
    <recommendedName>
        <fullName evidence="3">DUF721 domain-containing protein</fullName>
    </recommendedName>
</protein>
<organism evidence="1 2">
    <name type="scientific">Meiothermus taiwanensis</name>
    <dbReference type="NCBI Taxonomy" id="172827"/>
    <lineage>
        <taxon>Bacteria</taxon>
        <taxon>Thermotogati</taxon>
        <taxon>Deinococcota</taxon>
        <taxon>Deinococci</taxon>
        <taxon>Thermales</taxon>
        <taxon>Thermaceae</taxon>
        <taxon>Meiothermus</taxon>
    </lineage>
</organism>
<reference evidence="1 2" key="1">
    <citation type="submission" date="2018-08" db="EMBL/GenBank/DDBJ databases">
        <title>Meiothermus cateniformans JCM 15151 genome sequencing project.</title>
        <authorList>
            <person name="Da Costa M.S."/>
            <person name="Albuquerque L."/>
            <person name="Raposo P."/>
            <person name="Froufe H.J.C."/>
            <person name="Barroso C.S."/>
            <person name="Egas C."/>
        </authorList>
    </citation>
    <scope>NUCLEOTIDE SEQUENCE [LARGE SCALE GENOMIC DNA]</scope>
    <source>
        <strain evidence="1 2">JCM 15151</strain>
    </source>
</reference>
<name>A0A399DQZ3_9DEIN</name>
<dbReference type="OrthoDB" id="30844at2"/>
<dbReference type="RefSeq" id="WP_027888929.1">
    <property type="nucleotide sequence ID" value="NZ_JBHSXZ010000052.1"/>
</dbReference>
<dbReference type="AlphaFoldDB" id="A0A399DQZ3"/>
<dbReference type="Pfam" id="PF05258">
    <property type="entry name" value="DciA"/>
    <property type="match status" value="1"/>
</dbReference>